<dbReference type="InterPro" id="IPR051099">
    <property type="entry name" value="AGR/TXD"/>
</dbReference>
<feature type="chain" id="PRO_5046299284" evidence="2">
    <location>
        <begin position="23"/>
        <end position="148"/>
    </location>
</feature>
<comment type="caution">
    <text evidence="3">The sequence shown here is derived from an EMBL/GenBank/DDBJ whole genome shotgun (WGS) entry which is preliminary data.</text>
</comment>
<dbReference type="PANTHER" id="PTHR15337:SF11">
    <property type="entry name" value="THIOREDOXIN DOMAIN-CONTAINING PROTEIN"/>
    <property type="match status" value="1"/>
</dbReference>
<evidence type="ECO:0000256" key="2">
    <source>
        <dbReference type="SAM" id="SignalP"/>
    </source>
</evidence>
<dbReference type="EMBL" id="BRVO01000002">
    <property type="protein sequence ID" value="GLB49483.1"/>
    <property type="molecule type" value="Genomic_DNA"/>
</dbReference>
<name>A0ABQ5MJA3_9FLAO</name>
<keyword evidence="4" id="KW-1185">Reference proteome</keyword>
<dbReference type="Pfam" id="PF13899">
    <property type="entry name" value="Thioredoxin_7"/>
    <property type="match status" value="1"/>
</dbReference>
<keyword evidence="1 2" id="KW-0732">Signal</keyword>
<evidence type="ECO:0000313" key="3">
    <source>
        <dbReference type="EMBL" id="GLB49483.1"/>
    </source>
</evidence>
<dbReference type="PANTHER" id="PTHR15337">
    <property type="entry name" value="ANTERIOR GRADIENT PROTEIN-RELATED"/>
    <property type="match status" value="1"/>
</dbReference>
<dbReference type="SUPFAM" id="SSF52833">
    <property type="entry name" value="Thioredoxin-like"/>
    <property type="match status" value="1"/>
</dbReference>
<reference evidence="3" key="1">
    <citation type="submission" date="2022-07" db="EMBL/GenBank/DDBJ databases">
        <title>Taxonomy of Novel Oxalotrophic and Methylotrophic Bacteria.</title>
        <authorList>
            <person name="Sahin N."/>
            <person name="Tani A."/>
        </authorList>
    </citation>
    <scope>NUCLEOTIDE SEQUENCE</scope>
    <source>
        <strain evidence="3">Y10</strain>
    </source>
</reference>
<gene>
    <name evidence="3" type="ORF">Y10_18510</name>
</gene>
<feature type="signal peptide" evidence="2">
    <location>
        <begin position="1"/>
        <end position="22"/>
    </location>
</feature>
<dbReference type="Gene3D" id="3.40.30.10">
    <property type="entry name" value="Glutaredoxin"/>
    <property type="match status" value="1"/>
</dbReference>
<proteinExistence type="predicted"/>
<dbReference type="Proteomes" id="UP001143543">
    <property type="component" value="Unassembled WGS sequence"/>
</dbReference>
<protein>
    <submittedName>
        <fullName evidence="3">Uncharacterized protein</fullName>
    </submittedName>
</protein>
<evidence type="ECO:0000256" key="1">
    <source>
        <dbReference type="ARBA" id="ARBA00022729"/>
    </source>
</evidence>
<organism evidence="3 4">
    <name type="scientific">Neptunitalea lumnitzerae</name>
    <dbReference type="NCBI Taxonomy" id="2965509"/>
    <lineage>
        <taxon>Bacteria</taxon>
        <taxon>Pseudomonadati</taxon>
        <taxon>Bacteroidota</taxon>
        <taxon>Flavobacteriia</taxon>
        <taxon>Flavobacteriales</taxon>
        <taxon>Flavobacteriaceae</taxon>
        <taxon>Neptunitalea</taxon>
    </lineage>
</organism>
<sequence length="148" mass="17038">MKMKKVLLLIILLVGGYSSINAQEWYTNMEQAKQVALKENKPIILVFQGSDWCTPCILLDRNVWSTDAFKEYAKSNYIMVKADFPRKKKNALPEAQQDHNNKLAEKYNQNGYFPLVVILNSKGEKKGQTGFEKISAKEYIKLLNSFLK</sequence>
<dbReference type="InterPro" id="IPR036249">
    <property type="entry name" value="Thioredoxin-like_sf"/>
</dbReference>
<accession>A0ABQ5MJA3</accession>
<evidence type="ECO:0000313" key="4">
    <source>
        <dbReference type="Proteomes" id="UP001143543"/>
    </source>
</evidence>